<dbReference type="KEGG" id="pbj:VN24_00440"/>
<evidence type="ECO:0008006" key="3">
    <source>
        <dbReference type="Google" id="ProtNLM"/>
    </source>
</evidence>
<evidence type="ECO:0000313" key="1">
    <source>
        <dbReference type="EMBL" id="AJY73374.1"/>
    </source>
</evidence>
<keyword evidence="2" id="KW-1185">Reference proteome</keyword>
<evidence type="ECO:0000313" key="2">
    <source>
        <dbReference type="Proteomes" id="UP000032633"/>
    </source>
</evidence>
<dbReference type="RefSeq" id="WP_045668809.1">
    <property type="nucleotide sequence ID" value="NZ_CP011058.1"/>
</dbReference>
<dbReference type="InterPro" id="IPR010865">
    <property type="entry name" value="DUF1499"/>
</dbReference>
<accession>A0A0D5ND97</accession>
<reference evidence="2" key="2">
    <citation type="submission" date="2015-03" db="EMBL/GenBank/DDBJ databases">
        <title>Genome sequence of Paenibacillus beijingensis strain DSM 24997T.</title>
        <authorList>
            <person name="Kwak Y."/>
            <person name="Shin J.-H."/>
        </authorList>
    </citation>
    <scope>NUCLEOTIDE SEQUENCE [LARGE SCALE GENOMIC DNA]</scope>
    <source>
        <strain evidence="2">DSM 24997</strain>
    </source>
</reference>
<dbReference type="OrthoDB" id="2353056at2"/>
<dbReference type="Pfam" id="PF07386">
    <property type="entry name" value="DUF1499"/>
    <property type="match status" value="1"/>
</dbReference>
<protein>
    <recommendedName>
        <fullName evidence="3">DUF1499 domain-containing protein</fullName>
    </recommendedName>
</protein>
<dbReference type="AlphaFoldDB" id="A0A0D5ND97"/>
<dbReference type="PATRIC" id="fig|1126833.4.peg.101"/>
<name>A0A0D5ND97_9BACL</name>
<proteinExistence type="predicted"/>
<dbReference type="HOGENOM" id="CLU_150011_0_0_9"/>
<gene>
    <name evidence="1" type="ORF">VN24_00440</name>
</gene>
<dbReference type="Proteomes" id="UP000032633">
    <property type="component" value="Chromosome"/>
</dbReference>
<reference evidence="1 2" key="1">
    <citation type="journal article" date="2015" name="J. Biotechnol.">
        <title>Complete genome sequence of Paenibacillus beijingensis 7188(T) (=DSM 24997(T)), a novel rhizobacterium from jujube garden soil.</title>
        <authorList>
            <person name="Kwak Y."/>
            <person name="Shin J.H."/>
        </authorList>
    </citation>
    <scope>NUCLEOTIDE SEQUENCE [LARGE SCALE GENOMIC DNA]</scope>
    <source>
        <strain evidence="1 2">DSM 24997</strain>
    </source>
</reference>
<dbReference type="EMBL" id="CP011058">
    <property type="protein sequence ID" value="AJY73374.1"/>
    <property type="molecule type" value="Genomic_DNA"/>
</dbReference>
<organism evidence="1 2">
    <name type="scientific">Paenibacillus beijingensis</name>
    <dbReference type="NCBI Taxonomy" id="1126833"/>
    <lineage>
        <taxon>Bacteria</taxon>
        <taxon>Bacillati</taxon>
        <taxon>Bacillota</taxon>
        <taxon>Bacilli</taxon>
        <taxon>Bacillales</taxon>
        <taxon>Paenibacillaceae</taxon>
        <taxon>Paenibacillus</taxon>
    </lineage>
</organism>
<sequence length="130" mass="14487">MLKRTLLGLLRSHEQTGDKAKDPLLKSHFYKMSKEKAWEEVVSTLKKMQGYKVLHDIPSVGEIVLEKKTVTGRTMDITVSVIGVNPVTSAVDIYSASRGSFGDLGSNYRVILELYRTLDKKLAAFKTTAP</sequence>
<dbReference type="STRING" id="1126833.VN24_00440"/>